<accession>A0ABT6H6G1</accession>
<evidence type="ECO:0000313" key="7">
    <source>
        <dbReference type="EMBL" id="MDG5754922.1"/>
    </source>
</evidence>
<dbReference type="Gene3D" id="2.70.98.70">
    <property type="match status" value="1"/>
</dbReference>
<evidence type="ECO:0000256" key="3">
    <source>
        <dbReference type="ARBA" id="ARBA00022764"/>
    </source>
</evidence>
<keyword evidence="8" id="KW-1185">Reference proteome</keyword>
<dbReference type="SUPFAM" id="SSF48230">
    <property type="entry name" value="Chondroitin AC/alginate lyase"/>
    <property type="match status" value="1"/>
</dbReference>
<feature type="domain" description="Heparin-sulfate lyase N-terminal" evidence="6">
    <location>
        <begin position="47"/>
        <end position="288"/>
    </location>
</feature>
<dbReference type="InterPro" id="IPR031680">
    <property type="entry name" value="Hepar_II_III_N"/>
</dbReference>
<dbReference type="RefSeq" id="WP_278018534.1">
    <property type="nucleotide sequence ID" value="NZ_JARRRY010000019.1"/>
</dbReference>
<evidence type="ECO:0000313" key="8">
    <source>
        <dbReference type="Proteomes" id="UP001218246"/>
    </source>
</evidence>
<reference evidence="7 8" key="1">
    <citation type="submission" date="2023-04" db="EMBL/GenBank/DDBJ databases">
        <title>Ectobacillus antri isolated from activated sludge.</title>
        <authorList>
            <person name="Yan P."/>
            <person name="Liu X."/>
        </authorList>
    </citation>
    <scope>NUCLEOTIDE SEQUENCE [LARGE SCALE GENOMIC DNA]</scope>
    <source>
        <strain evidence="7 8">C18H</strain>
    </source>
</reference>
<evidence type="ECO:0000256" key="1">
    <source>
        <dbReference type="ARBA" id="ARBA00004418"/>
    </source>
</evidence>
<proteinExistence type="predicted"/>
<protein>
    <submittedName>
        <fullName evidence="7">Alginate lyase family protein</fullName>
    </submittedName>
</protein>
<comment type="caution">
    <text evidence="7">The sequence shown here is derived from an EMBL/GenBank/DDBJ whole genome shotgun (WGS) entry which is preliminary data.</text>
</comment>
<evidence type="ECO:0000259" key="5">
    <source>
        <dbReference type="Pfam" id="PF07940"/>
    </source>
</evidence>
<dbReference type="PANTHER" id="PTHR39210">
    <property type="entry name" value="HEPARIN-SULFATE LYASE"/>
    <property type="match status" value="1"/>
</dbReference>
<dbReference type="GO" id="GO:0016829">
    <property type="term" value="F:lyase activity"/>
    <property type="evidence" value="ECO:0007669"/>
    <property type="project" value="UniProtKB-KW"/>
</dbReference>
<name>A0ABT6H6G1_9BACI</name>
<dbReference type="Gene3D" id="1.50.10.100">
    <property type="entry name" value="Chondroitin AC/alginate lyase"/>
    <property type="match status" value="1"/>
</dbReference>
<dbReference type="Proteomes" id="UP001218246">
    <property type="component" value="Unassembled WGS sequence"/>
</dbReference>
<comment type="subcellular location">
    <subcellularLocation>
        <location evidence="1">Periplasm</location>
    </subcellularLocation>
</comment>
<evidence type="ECO:0000256" key="4">
    <source>
        <dbReference type="ARBA" id="ARBA00023239"/>
    </source>
</evidence>
<dbReference type="EMBL" id="JARULN010000015">
    <property type="protein sequence ID" value="MDG5754922.1"/>
    <property type="molecule type" value="Genomic_DNA"/>
</dbReference>
<keyword evidence="2" id="KW-0732">Signal</keyword>
<keyword evidence="3" id="KW-0574">Periplasm</keyword>
<gene>
    <name evidence="7" type="ORF">P6P90_13230</name>
</gene>
<evidence type="ECO:0000259" key="6">
    <source>
        <dbReference type="Pfam" id="PF16889"/>
    </source>
</evidence>
<evidence type="ECO:0000256" key="2">
    <source>
        <dbReference type="ARBA" id="ARBA00022729"/>
    </source>
</evidence>
<dbReference type="Pfam" id="PF16889">
    <property type="entry name" value="Hepar_II_III_N"/>
    <property type="match status" value="1"/>
</dbReference>
<dbReference type="PANTHER" id="PTHR39210:SF1">
    <property type="entry name" value="HEPARIN-SULFATE LYASE"/>
    <property type="match status" value="1"/>
</dbReference>
<sequence length="898" mass="103799">MDQNLPSHLKTNKILAIIDALPGSRNKDFLQSAKLMVTRNAYTLPPFGVVTYTNLIDWEDSRSRSYSRLIHGHTFLGCLVEAYRKSGQVQYLTKGMDLIRDWIQKHTFETHKGTMAYHDETTALRLQYWLRFYIFAQTVLSAEDMSLLEERMWTTAELLSEDFFHSTNTNHGMFQDMALLFFAAYYDDTNERSTFYKQLAVKRLEDYFSSTFTADGVHKEHSPSYHLMVASYIKKLVGWMNDIDKEVSDSFFSMYKNSEPYSVHIIRPDGYLPPLCDTEAKSVLESSYGKLYDSNEYLYAITKGKQGEAPQEIDKVFAEAGYAIFRDDWNKKDKSTYVLFTAAYNADYHKHSDDLNLHIYAGGEIITEAGPNGYNYQDPFTKYAYSSFAHNTLVVDGRSLPRTDQQYDKVYIADYHIEQSQAEVTGMNLRYEGVAHKRRVQYKKEQQVIHVTDTVESSDEHEYKLLWHVAQDIRVRVWKNTVELFRKGAKVMEIFISASVPAQIKRITGQEKPRVQGWVFPKMEAKLPATVIEVTMRGTNVFCETEFRMKDFALRGDFEKRSALITETATQLLQDNAITYTFHPANAENKNKLLVVFCDQSSQSKYNEHLQHVSANKLFITSVNIDSEIPCVEEGRYEKENAVIALIQRIMSLHSVLHKDVTLIGAEKNGFSALYFGAKYHFGHIIVSNPQMQSNEHLINENNASAIVQYFTKSHMPHCNRYYDRLLLDAFSQILQSNINLHIKVGVKGHKYISYVDNVRDICSNAGCNLQLTTENITQQDSNATFHSYMLQRVCNILNVEYKTIPSMNDEQNQFVMQNVKIQKQDSNRLVAKCTAKGKGLRYAYYVYRNKEVIHKTPYGLNSEYVYNIEESGEYMCRIYVRNADKQVIARNTNLLKF</sequence>
<organism evidence="7 8">
    <name type="scientific">Ectobacillus antri</name>
    <dbReference type="NCBI Taxonomy" id="2486280"/>
    <lineage>
        <taxon>Bacteria</taxon>
        <taxon>Bacillati</taxon>
        <taxon>Bacillota</taxon>
        <taxon>Bacilli</taxon>
        <taxon>Bacillales</taxon>
        <taxon>Bacillaceae</taxon>
        <taxon>Ectobacillus</taxon>
    </lineage>
</organism>
<feature type="domain" description="Heparinase II/III-like C-terminal" evidence="5">
    <location>
        <begin position="313"/>
        <end position="525"/>
    </location>
</feature>
<dbReference type="InterPro" id="IPR008929">
    <property type="entry name" value="Chondroitin_lyas"/>
</dbReference>
<keyword evidence="4 7" id="KW-0456">Lyase</keyword>
<dbReference type="InterPro" id="IPR012480">
    <property type="entry name" value="Hepar_II_III_C"/>
</dbReference>
<dbReference type="Pfam" id="PF07940">
    <property type="entry name" value="Hepar_II_III_C"/>
    <property type="match status" value="1"/>
</dbReference>